<feature type="compositionally biased region" description="Basic residues" evidence="1">
    <location>
        <begin position="85"/>
        <end position="94"/>
    </location>
</feature>
<comment type="caution">
    <text evidence="2">The sequence shown here is derived from an EMBL/GenBank/DDBJ whole genome shotgun (WGS) entry which is preliminary data.</text>
</comment>
<accession>A0A9N8HJR5</accession>
<feature type="compositionally biased region" description="Low complexity" evidence="1">
    <location>
        <begin position="178"/>
        <end position="189"/>
    </location>
</feature>
<feature type="compositionally biased region" description="Pro residues" evidence="1">
    <location>
        <begin position="298"/>
        <end position="313"/>
    </location>
</feature>
<name>A0A9N8HJR5_9STRA</name>
<keyword evidence="3" id="KW-1185">Reference proteome</keyword>
<feature type="compositionally biased region" description="Low complexity" evidence="1">
    <location>
        <begin position="262"/>
        <end position="273"/>
    </location>
</feature>
<feature type="region of interest" description="Disordered" evidence="1">
    <location>
        <begin position="83"/>
        <end position="235"/>
    </location>
</feature>
<sequence>MSEDRHAFSEPRAIVGLPLPTWDVDVFRDGVPEPILTLRVDETTLPPRRSKKKKIVWKLPDSLDQIPRFGADEKRRLLDLFKNLKKEKRRKSKRGSLTGDALTESGGEETNEDWTASTNSTNGKNNEQDEEEEDVIAKPKNGNHAMTNGHNKEKPSPPPVKNPPDLVDEKPLPPPPNQKQKQQLQPPQKFTSKPPPGMTLTRRNSAPLPPGIPPPAAAQQGTTNGVHAPVSRGRLLPTTAWNWNVRAQSMPLEDTEPPQSTPPQAKQKQLPQQQEPPPPPSIQPQNGHSHNHHHHIPPSQPPQPSRPSQPPQEIPQSHSLSPPGGPAINPSAVLPSIQPLALPPARFLKFPTTTMSPDLFAQQVANLYISLLQSGQVEELLLYYTLTAQKSLSLKSAKSMCHTPSEMKIQLTSLVGCAFAVQGITVQQGAMNSLLLIWSGICQLAGQQHGFCQTIILMPLLPVVDTTNGSDHSNIQYQIQNDALVLLTND</sequence>
<protein>
    <submittedName>
        <fullName evidence="2">Uncharacterized protein</fullName>
    </submittedName>
</protein>
<dbReference type="Proteomes" id="UP001153069">
    <property type="component" value="Unassembled WGS sequence"/>
</dbReference>
<feature type="region of interest" description="Disordered" evidence="1">
    <location>
        <begin position="251"/>
        <end position="332"/>
    </location>
</feature>
<proteinExistence type="predicted"/>
<evidence type="ECO:0000256" key="1">
    <source>
        <dbReference type="SAM" id="MobiDB-lite"/>
    </source>
</evidence>
<gene>
    <name evidence="2" type="ORF">SEMRO_880_G215020.1</name>
</gene>
<feature type="compositionally biased region" description="Pro residues" evidence="1">
    <location>
        <begin position="207"/>
        <end position="216"/>
    </location>
</feature>
<reference evidence="2" key="1">
    <citation type="submission" date="2020-06" db="EMBL/GenBank/DDBJ databases">
        <authorList>
            <consortium name="Plant Systems Biology data submission"/>
        </authorList>
    </citation>
    <scope>NUCLEOTIDE SEQUENCE</scope>
    <source>
        <strain evidence="2">D6</strain>
    </source>
</reference>
<feature type="compositionally biased region" description="Polar residues" evidence="1">
    <location>
        <begin position="113"/>
        <end position="125"/>
    </location>
</feature>
<evidence type="ECO:0000313" key="2">
    <source>
        <dbReference type="EMBL" id="CAB9517778.1"/>
    </source>
</evidence>
<dbReference type="OrthoDB" id="49420at2759"/>
<organism evidence="2 3">
    <name type="scientific">Seminavis robusta</name>
    <dbReference type="NCBI Taxonomy" id="568900"/>
    <lineage>
        <taxon>Eukaryota</taxon>
        <taxon>Sar</taxon>
        <taxon>Stramenopiles</taxon>
        <taxon>Ochrophyta</taxon>
        <taxon>Bacillariophyta</taxon>
        <taxon>Bacillariophyceae</taxon>
        <taxon>Bacillariophycidae</taxon>
        <taxon>Naviculales</taxon>
        <taxon>Naviculaceae</taxon>
        <taxon>Seminavis</taxon>
    </lineage>
</organism>
<evidence type="ECO:0000313" key="3">
    <source>
        <dbReference type="Proteomes" id="UP001153069"/>
    </source>
</evidence>
<dbReference type="AlphaFoldDB" id="A0A9N8HJR5"/>
<dbReference type="EMBL" id="CAICTM010000879">
    <property type="protein sequence ID" value="CAB9517778.1"/>
    <property type="molecule type" value="Genomic_DNA"/>
</dbReference>